<dbReference type="PROSITE" id="PS51257">
    <property type="entry name" value="PROKAR_LIPOPROTEIN"/>
    <property type="match status" value="1"/>
</dbReference>
<dbReference type="Proteomes" id="UP000286715">
    <property type="component" value="Unassembled WGS sequence"/>
</dbReference>
<evidence type="ECO:0000313" key="2">
    <source>
        <dbReference type="Proteomes" id="UP000286715"/>
    </source>
</evidence>
<keyword evidence="2" id="KW-1185">Reference proteome</keyword>
<protein>
    <recommendedName>
        <fullName evidence="3">Lipoprotein</fullName>
    </recommendedName>
</protein>
<gene>
    <name evidence="1" type="ORF">JCM31826_13720</name>
</gene>
<dbReference type="EMBL" id="BHZE01000012">
    <property type="protein sequence ID" value="GCD77890.1"/>
    <property type="molecule type" value="Genomic_DNA"/>
</dbReference>
<accession>A0A401XLL4</accession>
<reference evidence="1 2" key="1">
    <citation type="submission" date="2018-11" db="EMBL/GenBank/DDBJ databases">
        <title>Schleiferia aggregans sp. nov., a moderately thermophilic heterotrophic bacterium isolated from microbial mats at a terrestrial hot spring.</title>
        <authorList>
            <person name="Iino T."/>
            <person name="Ohkuma M."/>
            <person name="Haruta S."/>
        </authorList>
    </citation>
    <scope>NUCLEOTIDE SEQUENCE [LARGE SCALE GENOMIC DNA]</scope>
    <source>
        <strain evidence="1 2">LA</strain>
    </source>
</reference>
<dbReference type="RefSeq" id="WP_124397954.1">
    <property type="nucleotide sequence ID" value="NZ_BHZE01000012.1"/>
</dbReference>
<dbReference type="AlphaFoldDB" id="A0A401XLL4"/>
<sequence length="214" mass="24286">MKKFIFLFTAAILTLSCSQERETTITGQVRIAGTEKAIEHTPVTMVIYERIPGSGPQSVFNVRAIAEATSDANANFTITARLRRDGEYFLGLDPERSAELVDLIAPTLGDATLPERRITKIGGTVRMNYYLYGHGWARIRFINDNFRPGDWIWLIFQGQHAAVGSEDQTHLFKGIGNHYNSIGMQINLQGTYTIRTERVFVPYNDTVYHEIRWP</sequence>
<comment type="caution">
    <text evidence="1">The sequence shown here is derived from an EMBL/GenBank/DDBJ whole genome shotgun (WGS) entry which is preliminary data.</text>
</comment>
<organism evidence="1 2">
    <name type="scientific">Thermaurantimonas aggregans</name>
    <dbReference type="NCBI Taxonomy" id="2173829"/>
    <lineage>
        <taxon>Bacteria</taxon>
        <taxon>Pseudomonadati</taxon>
        <taxon>Bacteroidota</taxon>
        <taxon>Flavobacteriia</taxon>
        <taxon>Flavobacteriales</taxon>
        <taxon>Schleiferiaceae</taxon>
        <taxon>Thermaurantimonas</taxon>
    </lineage>
</organism>
<evidence type="ECO:0000313" key="1">
    <source>
        <dbReference type="EMBL" id="GCD77890.1"/>
    </source>
</evidence>
<name>A0A401XLL4_9FLAO</name>
<dbReference type="OrthoDB" id="1442355at2"/>
<evidence type="ECO:0008006" key="3">
    <source>
        <dbReference type="Google" id="ProtNLM"/>
    </source>
</evidence>
<proteinExistence type="predicted"/>